<organism evidence="1 2">
    <name type="scientific">Domibacillus mangrovi</name>
    <dbReference type="NCBI Taxonomy" id="1714354"/>
    <lineage>
        <taxon>Bacteria</taxon>
        <taxon>Bacillati</taxon>
        <taxon>Bacillota</taxon>
        <taxon>Bacilli</taxon>
        <taxon>Bacillales</taxon>
        <taxon>Bacillaceae</taxon>
        <taxon>Domibacillus</taxon>
    </lineage>
</organism>
<reference evidence="1 2" key="1">
    <citation type="submission" date="2016-12" db="EMBL/GenBank/DDBJ databases">
        <title>Domibacillus sp. SAOS 44 whole genome sequencing.</title>
        <authorList>
            <person name="Verma A."/>
            <person name="Krishnamurthi S."/>
        </authorList>
    </citation>
    <scope>NUCLEOTIDE SEQUENCE [LARGE SCALE GENOMIC DNA]</scope>
    <source>
        <strain evidence="1 2">SAOS 44</strain>
    </source>
</reference>
<name>A0A1Q5P5G0_9BACI</name>
<dbReference type="Proteomes" id="UP000186524">
    <property type="component" value="Unassembled WGS sequence"/>
</dbReference>
<accession>A0A1Q5P5G0</accession>
<dbReference type="EMBL" id="MRWQ01000004">
    <property type="protein sequence ID" value="OKL37509.1"/>
    <property type="molecule type" value="Genomic_DNA"/>
</dbReference>
<protein>
    <submittedName>
        <fullName evidence="1">Uncharacterized protein</fullName>
    </submittedName>
</protein>
<evidence type="ECO:0000313" key="1">
    <source>
        <dbReference type="EMBL" id="OKL37509.1"/>
    </source>
</evidence>
<sequence>MFIFVVKFSNFIEMKQCFQENPQMAMKADGIHVIEEEFTNLDYILYAPSSVTFSNKGYYRLAHNQKWLTVHFEEMSNEIAGIEYGMTGQQWKEHSWSKSV</sequence>
<dbReference type="AlphaFoldDB" id="A0A1Q5P5G0"/>
<gene>
    <name evidence="1" type="ORF">BLL40_04150</name>
</gene>
<evidence type="ECO:0000313" key="2">
    <source>
        <dbReference type="Proteomes" id="UP000186524"/>
    </source>
</evidence>
<comment type="caution">
    <text evidence="1">The sequence shown here is derived from an EMBL/GenBank/DDBJ whole genome shotgun (WGS) entry which is preliminary data.</text>
</comment>
<keyword evidence="2" id="KW-1185">Reference proteome</keyword>
<proteinExistence type="predicted"/>